<organism evidence="1">
    <name type="scientific">Lentimicrobium saccharophilum</name>
    <dbReference type="NCBI Taxonomy" id="1678841"/>
    <lineage>
        <taxon>Bacteria</taxon>
        <taxon>Pseudomonadati</taxon>
        <taxon>Bacteroidota</taxon>
        <taxon>Bacteroidia</taxon>
        <taxon>Bacteroidales</taxon>
        <taxon>Lentimicrobiaceae</taxon>
        <taxon>Lentimicrobium</taxon>
    </lineage>
</organism>
<name>A0A0S7C2N8_9BACT</name>
<evidence type="ECO:0000313" key="1">
    <source>
        <dbReference type="EMBL" id="GAP44369.1"/>
    </source>
</evidence>
<dbReference type="EMBL" id="DF968183">
    <property type="protein sequence ID" value="GAP44369.1"/>
    <property type="molecule type" value="Genomic_DNA"/>
</dbReference>
<sequence length="74" mass="8837">MYLLPLIANFRLVFQGSDISFTGYFLYRNITKNLTEPLNIKNSQPVYFNRERGNFVNLAQNFCTYERSYRPETK</sequence>
<proteinExistence type="predicted"/>
<dbReference type="Proteomes" id="UP000053091">
    <property type="component" value="Unassembled WGS sequence"/>
</dbReference>
<reference evidence="1" key="1">
    <citation type="journal article" date="2015" name="Genome Announc.">
        <title>Draft Genome Sequence of Bacteroidales Strain TBC1, a Novel Isolate from a Methanogenic Wastewater Treatment System.</title>
        <authorList>
            <person name="Tourlousse D.M."/>
            <person name="Matsuura N."/>
            <person name="Sun L."/>
            <person name="Toyonaga M."/>
            <person name="Kuroda K."/>
            <person name="Ohashi A."/>
            <person name="Cruz R."/>
            <person name="Yamaguchi T."/>
            <person name="Sekiguchi Y."/>
        </authorList>
    </citation>
    <scope>NUCLEOTIDE SEQUENCE [LARGE SCALE GENOMIC DNA]</scope>
    <source>
        <strain evidence="1">TBC1</strain>
    </source>
</reference>
<accession>A0A0S7C2N8</accession>
<dbReference type="STRING" id="1678841.TBC1_12173"/>
<dbReference type="AlphaFoldDB" id="A0A0S7C2N8"/>
<evidence type="ECO:0000313" key="2">
    <source>
        <dbReference type="Proteomes" id="UP000053091"/>
    </source>
</evidence>
<keyword evidence="2" id="KW-1185">Reference proteome</keyword>
<protein>
    <submittedName>
        <fullName evidence="1">Uncharacterized protein</fullName>
    </submittedName>
</protein>
<gene>
    <name evidence="1" type="ORF">TBC1_12173</name>
</gene>